<accession>A0A016RZK0</accession>
<gene>
    <name evidence="1" type="primary">Acey_s0331.g2736</name>
    <name evidence="1" type="ORF">Y032_0331g2736</name>
</gene>
<reference evidence="2" key="1">
    <citation type="journal article" date="2015" name="Nat. Genet.">
        <title>The genome and transcriptome of the zoonotic hookworm Ancylostoma ceylanicum identify infection-specific gene families.</title>
        <authorList>
            <person name="Schwarz E.M."/>
            <person name="Hu Y."/>
            <person name="Antoshechkin I."/>
            <person name="Miller M.M."/>
            <person name="Sternberg P.W."/>
            <person name="Aroian R.V."/>
        </authorList>
    </citation>
    <scope>NUCLEOTIDE SEQUENCE</scope>
    <source>
        <strain evidence="2">HY135</strain>
    </source>
</reference>
<protein>
    <submittedName>
        <fullName evidence="1">Uncharacterized protein</fullName>
    </submittedName>
</protein>
<comment type="caution">
    <text evidence="1">The sequence shown here is derived from an EMBL/GenBank/DDBJ whole genome shotgun (WGS) entry which is preliminary data.</text>
</comment>
<sequence>MVGLRLQLRPQPYLPADRLVRLETVVKNLIGRNRANGTFGVVGMSVGNCADVQVRAHQEGFQRYYQDIKRYCERYKLAAQQKSDESPVGTTVEATIESEEPDTILTTSTHRNPACIRIHT</sequence>
<name>A0A016RZK0_9BILA</name>
<dbReference type="AlphaFoldDB" id="A0A016RZK0"/>
<keyword evidence="2" id="KW-1185">Reference proteome</keyword>
<evidence type="ECO:0000313" key="1">
    <source>
        <dbReference type="EMBL" id="EYB83701.1"/>
    </source>
</evidence>
<dbReference type="Proteomes" id="UP000024635">
    <property type="component" value="Unassembled WGS sequence"/>
</dbReference>
<organism evidence="1 2">
    <name type="scientific">Ancylostoma ceylanicum</name>
    <dbReference type="NCBI Taxonomy" id="53326"/>
    <lineage>
        <taxon>Eukaryota</taxon>
        <taxon>Metazoa</taxon>
        <taxon>Ecdysozoa</taxon>
        <taxon>Nematoda</taxon>
        <taxon>Chromadorea</taxon>
        <taxon>Rhabditida</taxon>
        <taxon>Rhabditina</taxon>
        <taxon>Rhabditomorpha</taxon>
        <taxon>Strongyloidea</taxon>
        <taxon>Ancylostomatidae</taxon>
        <taxon>Ancylostomatinae</taxon>
        <taxon>Ancylostoma</taxon>
    </lineage>
</organism>
<dbReference type="OrthoDB" id="10034042at2759"/>
<evidence type="ECO:0000313" key="2">
    <source>
        <dbReference type="Proteomes" id="UP000024635"/>
    </source>
</evidence>
<dbReference type="EMBL" id="JARK01001667">
    <property type="protein sequence ID" value="EYB83701.1"/>
    <property type="molecule type" value="Genomic_DNA"/>
</dbReference>
<proteinExistence type="predicted"/>